<reference evidence="1" key="1">
    <citation type="submission" date="2021-01" db="EMBL/GenBank/DDBJ databases">
        <authorList>
            <consortium name="Genoscope - CEA"/>
            <person name="William W."/>
        </authorList>
    </citation>
    <scope>NUCLEOTIDE SEQUENCE</scope>
</reference>
<sequence length="188" mass="21976">MYIAFRLDERVNLYVVEQEFVNPFCNLEKTTTIDQIESTLESLKQYNISAIINCIDNDQSMKAYGIHYLNIHINLQDQLESSRLFLHSFGLKQKNVQLLFTVKAACKREIQEQNQLNQNNFQDNLSISSQKSQSQKSSIIDQAIPDLNRKNQIDWTKIYGSQIQIDQQTQQARKIQSRFIQSSILKQQ</sequence>
<organism evidence="1 2">
    <name type="scientific">Paramecium pentaurelia</name>
    <dbReference type="NCBI Taxonomy" id="43138"/>
    <lineage>
        <taxon>Eukaryota</taxon>
        <taxon>Sar</taxon>
        <taxon>Alveolata</taxon>
        <taxon>Ciliophora</taxon>
        <taxon>Intramacronucleata</taxon>
        <taxon>Oligohymenophorea</taxon>
        <taxon>Peniculida</taxon>
        <taxon>Parameciidae</taxon>
        <taxon>Paramecium</taxon>
    </lineage>
</organism>
<dbReference type="EMBL" id="CAJJDO010000132">
    <property type="protein sequence ID" value="CAD8202942.1"/>
    <property type="molecule type" value="Genomic_DNA"/>
</dbReference>
<proteinExistence type="predicted"/>
<accession>A0A8S1XQV2</accession>
<name>A0A8S1XQV2_9CILI</name>
<gene>
    <name evidence="1" type="ORF">PPENT_87.1.T1320124</name>
</gene>
<evidence type="ECO:0000313" key="1">
    <source>
        <dbReference type="EMBL" id="CAD8202942.1"/>
    </source>
</evidence>
<dbReference type="OrthoDB" id="310729at2759"/>
<dbReference type="AlphaFoldDB" id="A0A8S1XQV2"/>
<protein>
    <submittedName>
        <fullName evidence="1">Uncharacterized protein</fullName>
    </submittedName>
</protein>
<evidence type="ECO:0000313" key="2">
    <source>
        <dbReference type="Proteomes" id="UP000689195"/>
    </source>
</evidence>
<dbReference type="Proteomes" id="UP000689195">
    <property type="component" value="Unassembled WGS sequence"/>
</dbReference>
<comment type="caution">
    <text evidence="1">The sequence shown here is derived from an EMBL/GenBank/DDBJ whole genome shotgun (WGS) entry which is preliminary data.</text>
</comment>
<keyword evidence="2" id="KW-1185">Reference proteome</keyword>